<dbReference type="NCBIfam" id="TIGR00975">
    <property type="entry name" value="3a0107s03"/>
    <property type="match status" value="1"/>
</dbReference>
<evidence type="ECO:0000256" key="1">
    <source>
        <dbReference type="ARBA" id="ARBA00008725"/>
    </source>
</evidence>
<evidence type="ECO:0000313" key="6">
    <source>
        <dbReference type="EMBL" id="GAA3730148.1"/>
    </source>
</evidence>
<dbReference type="Gene3D" id="3.40.190.10">
    <property type="entry name" value="Periplasmic binding protein-like II"/>
    <property type="match status" value="2"/>
</dbReference>
<evidence type="ECO:0000256" key="3">
    <source>
        <dbReference type="ARBA" id="ARBA00022592"/>
    </source>
</evidence>
<sequence>MDPLKGDEAQRKDTGAVKLSRYGTYGRFAGAALAGTLALTACGSDQAVDPEQSGASAADNANCVEGGGTLAGAGASSQENAMAGWRAAYTEACPDTTVNYDSVGSGAGRSQFIEGATDFAGSDAALDETETEQATERCGSEVVNLPAYISPIAIITNLEGVDTLNLKPEVIADIFNQEITNWNDEAIAADNPDADLPDQKIVPVNRSDESGTTENFVAYLSAAAGDAWPHEISGDWPIEPVEAGQGSSGVVQAVEGGEGTIGYVDASHVGDLGTVAVGVGEEFVEYSPEAAAAIVDASPERASNTENDHAVDLDYTTEESDSYPIVLISYHIACMEYEDQKTVDLVKSFLGYVISEEGQQVSADEAGSAPISDETRTNIQETLDAISAA</sequence>
<dbReference type="EMBL" id="BAABDD010000003">
    <property type="protein sequence ID" value="GAA3730148.1"/>
    <property type="molecule type" value="Genomic_DNA"/>
</dbReference>
<keyword evidence="3 4" id="KW-0592">Phosphate transport</keyword>
<dbReference type="InterPro" id="IPR050962">
    <property type="entry name" value="Phosphate-bind_PstS"/>
</dbReference>
<comment type="similarity">
    <text evidence="1 4">Belongs to the PstS family.</text>
</comment>
<dbReference type="PANTHER" id="PTHR42996">
    <property type="entry name" value="PHOSPHATE-BINDING PROTEIN PSTS"/>
    <property type="match status" value="1"/>
</dbReference>
<feature type="domain" description="PBP" evidence="5">
    <location>
        <begin position="67"/>
        <end position="357"/>
    </location>
</feature>
<proteinExistence type="inferred from homology"/>
<dbReference type="Proteomes" id="UP001500908">
    <property type="component" value="Unassembled WGS sequence"/>
</dbReference>
<dbReference type="SUPFAM" id="SSF53850">
    <property type="entry name" value="Periplasmic binding protein-like II"/>
    <property type="match status" value="1"/>
</dbReference>
<dbReference type="PANTHER" id="PTHR42996:SF1">
    <property type="entry name" value="PHOSPHATE-BINDING PROTEIN PSTS"/>
    <property type="match status" value="1"/>
</dbReference>
<dbReference type="PIRSF" id="PIRSF002756">
    <property type="entry name" value="PstS"/>
    <property type="match status" value="1"/>
</dbReference>
<organism evidence="6 7">
    <name type="scientific">Salinactinospora qingdaonensis</name>
    <dbReference type="NCBI Taxonomy" id="702744"/>
    <lineage>
        <taxon>Bacteria</taxon>
        <taxon>Bacillati</taxon>
        <taxon>Actinomycetota</taxon>
        <taxon>Actinomycetes</taxon>
        <taxon>Streptosporangiales</taxon>
        <taxon>Nocardiopsidaceae</taxon>
        <taxon>Salinactinospora</taxon>
    </lineage>
</organism>
<comment type="caution">
    <text evidence="6">The sequence shown here is derived from an EMBL/GenBank/DDBJ whole genome shotgun (WGS) entry which is preliminary data.</text>
</comment>
<accession>A0ABP7F3H7</accession>
<keyword evidence="2 4" id="KW-0813">Transport</keyword>
<keyword evidence="7" id="KW-1185">Reference proteome</keyword>
<dbReference type="InterPro" id="IPR005673">
    <property type="entry name" value="ABC_phos-bd_PstS"/>
</dbReference>
<gene>
    <name evidence="6" type="primary">pstS_1</name>
    <name evidence="6" type="ORF">GCM10022402_08530</name>
</gene>
<reference evidence="7" key="1">
    <citation type="journal article" date="2019" name="Int. J. Syst. Evol. Microbiol.">
        <title>The Global Catalogue of Microorganisms (GCM) 10K type strain sequencing project: providing services to taxonomists for standard genome sequencing and annotation.</title>
        <authorList>
            <consortium name="The Broad Institute Genomics Platform"/>
            <consortium name="The Broad Institute Genome Sequencing Center for Infectious Disease"/>
            <person name="Wu L."/>
            <person name="Ma J."/>
        </authorList>
    </citation>
    <scope>NUCLEOTIDE SEQUENCE [LARGE SCALE GENOMIC DNA]</scope>
    <source>
        <strain evidence="7">JCM 17137</strain>
    </source>
</reference>
<evidence type="ECO:0000256" key="2">
    <source>
        <dbReference type="ARBA" id="ARBA00022448"/>
    </source>
</evidence>
<protein>
    <recommendedName>
        <fullName evidence="4">Phosphate-binding protein</fullName>
    </recommendedName>
</protein>
<name>A0ABP7F3H7_9ACTN</name>
<evidence type="ECO:0000259" key="5">
    <source>
        <dbReference type="Pfam" id="PF12849"/>
    </source>
</evidence>
<evidence type="ECO:0000256" key="4">
    <source>
        <dbReference type="PIRNR" id="PIRNR002756"/>
    </source>
</evidence>
<dbReference type="Pfam" id="PF12849">
    <property type="entry name" value="PBP_like_2"/>
    <property type="match status" value="1"/>
</dbReference>
<dbReference type="InterPro" id="IPR024370">
    <property type="entry name" value="PBP_domain"/>
</dbReference>
<evidence type="ECO:0000313" key="7">
    <source>
        <dbReference type="Proteomes" id="UP001500908"/>
    </source>
</evidence>
<dbReference type="CDD" id="cd13565">
    <property type="entry name" value="PBP2_PstS"/>
    <property type="match status" value="1"/>
</dbReference>